<dbReference type="GO" id="GO:0032153">
    <property type="term" value="C:cell division site"/>
    <property type="evidence" value="ECO:0007669"/>
    <property type="project" value="TreeGrafter"/>
</dbReference>
<reference evidence="5 6" key="1">
    <citation type="submission" date="2019-09" db="EMBL/GenBank/DDBJ databases">
        <title>Draft genome of the ectomycorrhizal ascomycete Sphaerosporella brunnea.</title>
        <authorList>
            <consortium name="DOE Joint Genome Institute"/>
            <person name="Benucci G.M."/>
            <person name="Marozzi G."/>
            <person name="Antonielli L."/>
            <person name="Sanchez S."/>
            <person name="Marco P."/>
            <person name="Wang X."/>
            <person name="Falini L.B."/>
            <person name="Barry K."/>
            <person name="Haridas S."/>
            <person name="Lipzen A."/>
            <person name="Labutti K."/>
            <person name="Grigoriev I.V."/>
            <person name="Murat C."/>
            <person name="Martin F."/>
            <person name="Albertini E."/>
            <person name="Donnini D."/>
            <person name="Bonito G."/>
        </authorList>
    </citation>
    <scope>NUCLEOTIDE SEQUENCE [LARGE SCALE GENOMIC DNA]</scope>
    <source>
        <strain evidence="5 6">Sb_GMNB300</strain>
    </source>
</reference>
<dbReference type="FunFam" id="1.20.1270.60:FF:000102">
    <property type="entry name" value="WGS project CABT00000000 data, contig 2.23"/>
    <property type="match status" value="1"/>
</dbReference>
<dbReference type="Pfam" id="PF00611">
    <property type="entry name" value="FCH"/>
    <property type="match status" value="1"/>
</dbReference>
<comment type="caution">
    <text evidence="5">The sequence shown here is derived from an EMBL/GenBank/DDBJ whole genome shotgun (WGS) entry which is preliminary data.</text>
</comment>
<dbReference type="OrthoDB" id="331602at2759"/>
<feature type="coiled-coil region" evidence="2">
    <location>
        <begin position="123"/>
        <end position="157"/>
    </location>
</feature>
<dbReference type="GO" id="GO:0006897">
    <property type="term" value="P:endocytosis"/>
    <property type="evidence" value="ECO:0007669"/>
    <property type="project" value="UniProtKB-KW"/>
</dbReference>
<dbReference type="Pfam" id="PF10291">
    <property type="entry name" value="muHD"/>
    <property type="match status" value="1"/>
</dbReference>
<dbReference type="GO" id="GO:0030139">
    <property type="term" value="C:endocytic vesicle"/>
    <property type="evidence" value="ECO:0007669"/>
    <property type="project" value="TreeGrafter"/>
</dbReference>
<feature type="compositionally biased region" description="Polar residues" evidence="3">
    <location>
        <begin position="299"/>
        <end position="309"/>
    </location>
</feature>
<dbReference type="Gene3D" id="1.20.1270.60">
    <property type="entry name" value="Arfaptin homology (AH) domain/BAR domain"/>
    <property type="match status" value="1"/>
</dbReference>
<feature type="region of interest" description="Disordered" evidence="3">
    <location>
        <begin position="470"/>
        <end position="490"/>
    </location>
</feature>
<evidence type="ECO:0000256" key="3">
    <source>
        <dbReference type="SAM" id="MobiDB-lite"/>
    </source>
</evidence>
<feature type="domain" description="FCH" evidence="4">
    <location>
        <begin position="14"/>
        <end position="102"/>
    </location>
</feature>
<dbReference type="InterPro" id="IPR049609">
    <property type="entry name" value="Syp1-like_MHD"/>
</dbReference>
<dbReference type="InterPro" id="IPR018808">
    <property type="entry name" value="Muniscin_C"/>
</dbReference>
<evidence type="ECO:0000259" key="4">
    <source>
        <dbReference type="SMART" id="SM00055"/>
    </source>
</evidence>
<keyword evidence="1" id="KW-0254">Endocytosis</keyword>
<evidence type="ECO:0000313" key="5">
    <source>
        <dbReference type="EMBL" id="KAA8914555.1"/>
    </source>
</evidence>
<proteinExistence type="predicted"/>
<evidence type="ECO:0000256" key="2">
    <source>
        <dbReference type="SAM" id="Coils"/>
    </source>
</evidence>
<dbReference type="CDD" id="cd09264">
    <property type="entry name" value="AP_Syp1_MHD"/>
    <property type="match status" value="1"/>
</dbReference>
<keyword evidence="6" id="KW-1185">Reference proteome</keyword>
<dbReference type="GO" id="GO:0032185">
    <property type="term" value="P:septin cytoskeleton organization"/>
    <property type="evidence" value="ECO:0007669"/>
    <property type="project" value="TreeGrafter"/>
</dbReference>
<feature type="region of interest" description="Disordered" evidence="3">
    <location>
        <begin position="238"/>
        <end position="424"/>
    </location>
</feature>
<dbReference type="GO" id="GO:0005886">
    <property type="term" value="C:plasma membrane"/>
    <property type="evidence" value="ECO:0007669"/>
    <property type="project" value="TreeGrafter"/>
</dbReference>
<accession>A0A5J5FBG3</accession>
<evidence type="ECO:0000313" key="6">
    <source>
        <dbReference type="Proteomes" id="UP000326924"/>
    </source>
</evidence>
<dbReference type="PANTHER" id="PTHR23065">
    <property type="entry name" value="PROLINE-SERINE-THREONINE PHOSPHATASE INTERACTING PROTEIN 1"/>
    <property type="match status" value="1"/>
</dbReference>
<evidence type="ECO:0000256" key="1">
    <source>
        <dbReference type="ARBA" id="ARBA00022583"/>
    </source>
</evidence>
<protein>
    <submittedName>
        <fullName evidence="5">Muniscin C-terminal mu homology domain-containing protein</fullName>
    </submittedName>
</protein>
<feature type="compositionally biased region" description="Polar residues" evidence="3">
    <location>
        <begin position="331"/>
        <end position="340"/>
    </location>
</feature>
<keyword evidence="2" id="KW-0175">Coiled coil</keyword>
<dbReference type="InterPro" id="IPR027267">
    <property type="entry name" value="AH/BAR_dom_sf"/>
</dbReference>
<gene>
    <name evidence="5" type="ORF">FN846DRAFT_566309</name>
</gene>
<sequence>MVEMELSRSEYPALVQSIPATPAVKLLRDRLQKGQALNNEIADWLQERRRVEDAYAQALTKLAKRPLPGEASELGVFGGPWSRIVESTSTLATSHANFAAKIDLEVERPIRDFAIRNSEWAGMKMMEGNLGAAAKAIDAAEERAEKLRKRGQKAKAQQVMEAANAVSNANAEWDSQAPFVFEKLQAADESRCNSLRDALTRLQTLELDHAQSSMQAAEATLTVILDISTSDEIKSFAAKATHGQPRMERKSSRSGPAGPHQSTPSIVADDSVSFQSSHSGGTAGGAHGLGLKRLGTVLRNRSNRNSMFYRSSSPDKRPRPPLPPSPHSLKNDGQQQSTSIPSTPTADNDPPTPAPPQSNGDHILPPSAPGLASPPPSSGGAPSVTISSEEPRTDSEGYSIPPPVHDLGASPLSDDGAIEESQPQFKVEIKNDVIREEEEEADAALSKVANTLRAQNTVSRKTRGRRDVRNTVFFPSPPELAPDLTGSPPLTPMRLPSRSGMMSEGESDTHSIKSARSITSLAAAAIRHPELNEPGLSASVVESVAVTFEAGQPVKSLVAGEIALAYHPLADTEEPNSIIRMDNFTVLEKVAPNPSFITTIPDRTGEYSVLNQNIRGTSVAFKYQVHVDEASLSAFAPIIVSPVWRLGPHQSDVIVKWKPNPNYRRLTDSTNPIVLRNVIFITGIEGAHAASCQSKPMGFFSKEKGRLAWKLGDVTIDPTQEAGGKVLARFTTDAQARSMPVEVRWAITGDDTQTVGSGLGLSVMGKAAETATEEEAADPFADAGVEDKSTNGAEPAVTWTPVTTARRITSAKYVAS</sequence>
<dbReference type="EMBL" id="VXIS01000005">
    <property type="protein sequence ID" value="KAA8914555.1"/>
    <property type="molecule type" value="Genomic_DNA"/>
</dbReference>
<dbReference type="SMART" id="SM00055">
    <property type="entry name" value="FCH"/>
    <property type="match status" value="1"/>
</dbReference>
<dbReference type="InterPro" id="IPR001060">
    <property type="entry name" value="FCH_dom"/>
</dbReference>
<feature type="compositionally biased region" description="Pro residues" evidence="3">
    <location>
        <begin position="366"/>
        <end position="377"/>
    </location>
</feature>
<dbReference type="PANTHER" id="PTHR23065:SF54">
    <property type="entry name" value="SUPPRESSOR OF YEAST PROFILIN DELETION"/>
    <property type="match status" value="1"/>
</dbReference>
<dbReference type="AlphaFoldDB" id="A0A5J5FBG3"/>
<dbReference type="InParanoid" id="A0A5J5FBG3"/>
<name>A0A5J5FBG3_9PEZI</name>
<dbReference type="FunCoup" id="A0A5J5FBG3">
    <property type="interactions" value="149"/>
</dbReference>
<dbReference type="Proteomes" id="UP000326924">
    <property type="component" value="Unassembled WGS sequence"/>
</dbReference>
<organism evidence="5 6">
    <name type="scientific">Sphaerosporella brunnea</name>
    <dbReference type="NCBI Taxonomy" id="1250544"/>
    <lineage>
        <taxon>Eukaryota</taxon>
        <taxon>Fungi</taxon>
        <taxon>Dikarya</taxon>
        <taxon>Ascomycota</taxon>
        <taxon>Pezizomycotina</taxon>
        <taxon>Pezizomycetes</taxon>
        <taxon>Pezizales</taxon>
        <taxon>Pyronemataceae</taxon>
        <taxon>Sphaerosporella</taxon>
    </lineage>
</organism>
<dbReference type="SUPFAM" id="SSF103657">
    <property type="entry name" value="BAR/IMD domain-like"/>
    <property type="match status" value="1"/>
</dbReference>